<keyword evidence="2" id="KW-1185">Reference proteome</keyword>
<evidence type="ECO:0000313" key="2">
    <source>
        <dbReference type="Proteomes" id="UP001165306"/>
    </source>
</evidence>
<name>A0AA41WBH4_9BACT</name>
<dbReference type="AlphaFoldDB" id="A0AA41WBH4"/>
<dbReference type="InterPro" id="IPR052552">
    <property type="entry name" value="YeaO-like"/>
</dbReference>
<dbReference type="Proteomes" id="UP001165306">
    <property type="component" value="Unassembled WGS sequence"/>
</dbReference>
<comment type="caution">
    <text evidence="1">The sequence shown here is derived from an EMBL/GenBank/DDBJ whole genome shotgun (WGS) entry which is preliminary data.</text>
</comment>
<sequence length="123" mass="14373">MIRIKRVYEPPAAEDGQRFLVERLWPRGLRKDAMLLDGWLREVAPSDGLRRWFDHDPAKWDEFRRRYAAELDERPESWRPLLEAARQGPITLLFSARDTEHNNAVALKAYLESKLASDQSGRG</sequence>
<accession>A0AA41WBH4</accession>
<organism evidence="1 2">
    <name type="scientific">Thermalbibacter longus</name>
    <dbReference type="NCBI Taxonomy" id="2951981"/>
    <lineage>
        <taxon>Bacteria</taxon>
        <taxon>Pseudomonadati</taxon>
        <taxon>Thermomicrobiota</taxon>
        <taxon>Thermomicrobia</taxon>
        <taxon>Thermomicrobiales</taxon>
        <taxon>Thermomicrobiaceae</taxon>
        <taxon>Thermalbibacter</taxon>
    </lineage>
</organism>
<dbReference type="RefSeq" id="WP_284056453.1">
    <property type="nucleotide sequence ID" value="NZ_JAMSLR010000003.1"/>
</dbReference>
<dbReference type="PANTHER" id="PTHR36849">
    <property type="entry name" value="CYTOPLASMIC PROTEIN-RELATED"/>
    <property type="match status" value="1"/>
</dbReference>
<dbReference type="Pfam" id="PF22752">
    <property type="entry name" value="DUF488-N3i"/>
    <property type="match status" value="1"/>
</dbReference>
<evidence type="ECO:0000313" key="1">
    <source>
        <dbReference type="EMBL" id="MCM8748672.1"/>
    </source>
</evidence>
<proteinExistence type="predicted"/>
<dbReference type="EMBL" id="JAMSLR010000003">
    <property type="protein sequence ID" value="MCM8748672.1"/>
    <property type="molecule type" value="Genomic_DNA"/>
</dbReference>
<dbReference type="PANTHER" id="PTHR36849:SF1">
    <property type="entry name" value="CYTOPLASMIC PROTEIN"/>
    <property type="match status" value="1"/>
</dbReference>
<gene>
    <name evidence="1" type="ORF">NET02_05900</name>
</gene>
<protein>
    <submittedName>
        <fullName evidence="1">DUF488 domain-containing protein</fullName>
    </submittedName>
</protein>
<reference evidence="1" key="1">
    <citation type="submission" date="2022-06" db="EMBL/GenBank/DDBJ databases">
        <title>CFH 74404 Thermomicrobiaceae sp.</title>
        <authorList>
            <person name="Ming H."/>
            <person name="Li W.-J."/>
            <person name="Zhao Z."/>
        </authorList>
    </citation>
    <scope>NUCLEOTIDE SEQUENCE</scope>
    <source>
        <strain evidence="1">CFH 74404</strain>
    </source>
</reference>